<evidence type="ECO:0000256" key="4">
    <source>
        <dbReference type="ARBA" id="ARBA00022691"/>
    </source>
</evidence>
<dbReference type="Proteomes" id="UP000660680">
    <property type="component" value="Unassembled WGS sequence"/>
</dbReference>
<dbReference type="SUPFAM" id="SSF53335">
    <property type="entry name" value="S-adenosyl-L-methionine-dependent methyltransferases"/>
    <property type="match status" value="2"/>
</dbReference>
<evidence type="ECO:0000256" key="8">
    <source>
        <dbReference type="RuleBase" id="RU362026"/>
    </source>
</evidence>
<evidence type="ECO:0000256" key="6">
    <source>
        <dbReference type="ARBA" id="ARBA00023125"/>
    </source>
</evidence>
<dbReference type="AlphaFoldDB" id="A0A918L6K5"/>
<proteinExistence type="inferred from homology"/>
<dbReference type="GO" id="GO:0008170">
    <property type="term" value="F:N-methyltransferase activity"/>
    <property type="evidence" value="ECO:0007669"/>
    <property type="project" value="InterPro"/>
</dbReference>
<dbReference type="Gene3D" id="3.40.50.150">
    <property type="entry name" value="Vaccinia Virus protein VP39"/>
    <property type="match status" value="2"/>
</dbReference>
<dbReference type="GO" id="GO:0009307">
    <property type="term" value="P:DNA restriction-modification system"/>
    <property type="evidence" value="ECO:0007669"/>
    <property type="project" value="UniProtKB-KW"/>
</dbReference>
<dbReference type="PROSITE" id="PS00093">
    <property type="entry name" value="N4_MTASE"/>
    <property type="match status" value="1"/>
</dbReference>
<dbReference type="EMBL" id="BMRB01000001">
    <property type="protein sequence ID" value="GGS14030.1"/>
    <property type="molecule type" value="Genomic_DNA"/>
</dbReference>
<keyword evidence="2" id="KW-0489">Methyltransferase</keyword>
<dbReference type="PRINTS" id="PR00508">
    <property type="entry name" value="S21N4MTFRASE"/>
</dbReference>
<sequence>MSLAAEADDVKPVTTRSLSTVGVGSLEDWEERLAPAAAQVVVGDARSTGLADNSVDLIVTSPPYWQKRDYGHDDQIGQEPTPQAYVESMMECLDEWRRVLRSTGSIFLNVGDTYYNRSLMGIPGLLEFGAVQRGWLIRNRIIWTKDSGMPEPAKNRLANRHEYIIHLAFKSSYYYDLVGYSEYMGNGANPGDVWNINPERNMGSHLAPYPQELVRRAVMLGCPPQVCETCQKPRARVFERTDQLDPERPQARRAMELAKEHQLTPDHIRAIQATGVSDVGKATKFQNGTGRNSPEVQRLAAEAKAALGGYFREFTFAKKITTGWTDCGHGTPTRGVVLDPFMGTGTTLKTATKMGRDAIGVDLVPLMQEPEVPGEQGMPKRSVTQSNG</sequence>
<feature type="domain" description="DNA methylase N-4/N-6" evidence="9">
    <location>
        <begin position="55"/>
        <end position="224"/>
    </location>
</feature>
<dbReference type="EC" id="2.1.1.-" evidence="8"/>
<name>A0A918L6K5_9PSEU</name>
<comment type="similarity">
    <text evidence="1">Belongs to the N(4)/N(6)-methyltransferase family. N(4) subfamily.</text>
</comment>
<protein>
    <recommendedName>
        <fullName evidence="8">Methyltransferase</fullName>
        <ecNumber evidence="8">2.1.1.-</ecNumber>
    </recommendedName>
</protein>
<reference evidence="10" key="2">
    <citation type="submission" date="2020-09" db="EMBL/GenBank/DDBJ databases">
        <authorList>
            <person name="Sun Q."/>
            <person name="Ohkuma M."/>
        </authorList>
    </citation>
    <scope>NUCLEOTIDE SEQUENCE</scope>
    <source>
        <strain evidence="10">JCM 3276</strain>
    </source>
</reference>
<gene>
    <name evidence="10" type="ORF">GCM10010171_02350</name>
</gene>
<reference evidence="10" key="1">
    <citation type="journal article" date="2014" name="Int. J. Syst. Evol. Microbiol.">
        <title>Complete genome sequence of Corynebacterium casei LMG S-19264T (=DSM 44701T), isolated from a smear-ripened cheese.</title>
        <authorList>
            <consortium name="US DOE Joint Genome Institute (JGI-PGF)"/>
            <person name="Walter F."/>
            <person name="Albersmeier A."/>
            <person name="Kalinowski J."/>
            <person name="Ruckert C."/>
        </authorList>
    </citation>
    <scope>NUCLEOTIDE SEQUENCE</scope>
    <source>
        <strain evidence="10">JCM 3276</strain>
    </source>
</reference>
<evidence type="ECO:0000256" key="3">
    <source>
        <dbReference type="ARBA" id="ARBA00022679"/>
    </source>
</evidence>
<comment type="caution">
    <text evidence="10">The sequence shown here is derived from an EMBL/GenBank/DDBJ whole genome shotgun (WGS) entry which is preliminary data.</text>
</comment>
<dbReference type="InterPro" id="IPR029063">
    <property type="entry name" value="SAM-dependent_MTases_sf"/>
</dbReference>
<dbReference type="InterPro" id="IPR001091">
    <property type="entry name" value="RM_Methyltransferase"/>
</dbReference>
<dbReference type="Pfam" id="PF01555">
    <property type="entry name" value="N6_N4_Mtase"/>
    <property type="match status" value="2"/>
</dbReference>
<evidence type="ECO:0000256" key="5">
    <source>
        <dbReference type="ARBA" id="ARBA00022747"/>
    </source>
</evidence>
<dbReference type="InterPro" id="IPR017985">
    <property type="entry name" value="MeTrfase_CN4_CS"/>
</dbReference>
<organism evidence="10 11">
    <name type="scientific">Actinokineospora fastidiosa</name>
    <dbReference type="NCBI Taxonomy" id="1816"/>
    <lineage>
        <taxon>Bacteria</taxon>
        <taxon>Bacillati</taxon>
        <taxon>Actinomycetota</taxon>
        <taxon>Actinomycetes</taxon>
        <taxon>Pseudonocardiales</taxon>
        <taxon>Pseudonocardiaceae</taxon>
        <taxon>Actinokineospora</taxon>
    </lineage>
</organism>
<keyword evidence="4" id="KW-0949">S-adenosyl-L-methionine</keyword>
<keyword evidence="11" id="KW-1185">Reference proteome</keyword>
<dbReference type="InterPro" id="IPR002941">
    <property type="entry name" value="DNA_methylase_N4/N6"/>
</dbReference>
<keyword evidence="3" id="KW-0808">Transferase</keyword>
<evidence type="ECO:0000259" key="9">
    <source>
        <dbReference type="Pfam" id="PF01555"/>
    </source>
</evidence>
<dbReference type="GO" id="GO:0015667">
    <property type="term" value="F:site-specific DNA-methyltransferase (cytosine-N4-specific) activity"/>
    <property type="evidence" value="ECO:0007669"/>
    <property type="project" value="UniProtKB-EC"/>
</dbReference>
<dbReference type="RefSeq" id="WP_189208410.1">
    <property type="nucleotide sequence ID" value="NZ_BMRB01000001.1"/>
</dbReference>
<keyword evidence="5" id="KW-0680">Restriction system</keyword>
<evidence type="ECO:0000313" key="10">
    <source>
        <dbReference type="EMBL" id="GGS14030.1"/>
    </source>
</evidence>
<dbReference type="GO" id="GO:0032259">
    <property type="term" value="P:methylation"/>
    <property type="evidence" value="ECO:0007669"/>
    <property type="project" value="UniProtKB-KW"/>
</dbReference>
<keyword evidence="6" id="KW-0238">DNA-binding</keyword>
<evidence type="ECO:0000256" key="7">
    <source>
        <dbReference type="ARBA" id="ARBA00049120"/>
    </source>
</evidence>
<dbReference type="GO" id="GO:0003677">
    <property type="term" value="F:DNA binding"/>
    <property type="evidence" value="ECO:0007669"/>
    <property type="project" value="UniProtKB-KW"/>
</dbReference>
<evidence type="ECO:0000256" key="2">
    <source>
        <dbReference type="ARBA" id="ARBA00022603"/>
    </source>
</evidence>
<evidence type="ECO:0000313" key="11">
    <source>
        <dbReference type="Proteomes" id="UP000660680"/>
    </source>
</evidence>
<accession>A0A918L6K5</accession>
<evidence type="ECO:0000256" key="1">
    <source>
        <dbReference type="ARBA" id="ARBA00010203"/>
    </source>
</evidence>
<feature type="domain" description="DNA methylase N-4/N-6" evidence="9">
    <location>
        <begin position="331"/>
        <end position="363"/>
    </location>
</feature>
<comment type="catalytic activity">
    <reaction evidence="7">
        <text>a 2'-deoxycytidine in DNA + S-adenosyl-L-methionine = an N(4)-methyl-2'-deoxycytidine in DNA + S-adenosyl-L-homocysteine + H(+)</text>
        <dbReference type="Rhea" id="RHEA:16857"/>
        <dbReference type="Rhea" id="RHEA-COMP:11369"/>
        <dbReference type="Rhea" id="RHEA-COMP:13674"/>
        <dbReference type="ChEBI" id="CHEBI:15378"/>
        <dbReference type="ChEBI" id="CHEBI:57856"/>
        <dbReference type="ChEBI" id="CHEBI:59789"/>
        <dbReference type="ChEBI" id="CHEBI:85452"/>
        <dbReference type="ChEBI" id="CHEBI:137933"/>
        <dbReference type="EC" id="2.1.1.113"/>
    </reaction>
</comment>